<comment type="caution">
    <text evidence="6">The sequence shown here is derived from an EMBL/GenBank/DDBJ whole genome shotgun (WGS) entry which is preliminary data.</text>
</comment>
<dbReference type="SMART" id="SM01023">
    <property type="entry name" value="BAF"/>
    <property type="match status" value="1"/>
</dbReference>
<dbReference type="AlphaFoldDB" id="A0A6A4VLY5"/>
<dbReference type="GO" id="GO:0003677">
    <property type="term" value="F:DNA binding"/>
    <property type="evidence" value="ECO:0007669"/>
    <property type="project" value="InterPro"/>
</dbReference>
<evidence type="ECO:0000256" key="1">
    <source>
        <dbReference type="ARBA" id="ARBA00004123"/>
    </source>
</evidence>
<evidence type="ECO:0000256" key="2">
    <source>
        <dbReference type="ARBA" id="ARBA00023242"/>
    </source>
</evidence>
<dbReference type="Proteomes" id="UP000440578">
    <property type="component" value="Unassembled WGS sequence"/>
</dbReference>
<keyword evidence="2" id="KW-0539">Nucleus</keyword>
<keyword evidence="7" id="KW-1185">Reference proteome</keyword>
<evidence type="ECO:0000256" key="4">
    <source>
        <dbReference type="ARBA" id="ARBA00079764"/>
    </source>
</evidence>
<reference evidence="6 7" key="1">
    <citation type="submission" date="2019-07" db="EMBL/GenBank/DDBJ databases">
        <title>Draft genome assembly of a fouling barnacle, Amphibalanus amphitrite (Darwin, 1854): The first reference genome for Thecostraca.</title>
        <authorList>
            <person name="Kim W."/>
        </authorList>
    </citation>
    <scope>NUCLEOTIDE SEQUENCE [LARGE SCALE GENOMIC DNA]</scope>
    <source>
        <strain evidence="6">SNU_AA5</strain>
        <tissue evidence="6">Soma without cirri and trophi</tissue>
    </source>
</reference>
<dbReference type="EMBL" id="VIIS01001609">
    <property type="protein sequence ID" value="KAF0295586.1"/>
    <property type="molecule type" value="Genomic_DNA"/>
</dbReference>
<dbReference type="GO" id="GO:0005634">
    <property type="term" value="C:nucleus"/>
    <property type="evidence" value="ECO:0007669"/>
    <property type="project" value="UniProtKB-SubCell"/>
</dbReference>
<dbReference type="PANTHER" id="PTHR47507">
    <property type="entry name" value="BARRIER TO AUTOINTEGRATION FACTOR 2"/>
    <property type="match status" value="1"/>
</dbReference>
<accession>A0A6A4VLY5</accession>
<gene>
    <name evidence="6" type="primary">banf1_0</name>
    <name evidence="5" type="synonym">banf1_1</name>
    <name evidence="6" type="ORF">FJT64_000598</name>
    <name evidence="5" type="ORF">FJT64_014778</name>
</gene>
<dbReference type="InterPro" id="IPR004122">
    <property type="entry name" value="BAF_prot"/>
</dbReference>
<dbReference type="GO" id="GO:0000793">
    <property type="term" value="C:condensed chromosome"/>
    <property type="evidence" value="ECO:0007669"/>
    <property type="project" value="TreeGrafter"/>
</dbReference>
<dbReference type="SUPFAM" id="SSF47798">
    <property type="entry name" value="Barrier-to-autointegration factor, BAF"/>
    <property type="match status" value="1"/>
</dbReference>
<evidence type="ECO:0000313" key="7">
    <source>
        <dbReference type="Proteomes" id="UP000440578"/>
    </source>
</evidence>
<dbReference type="InterPro" id="IPR051387">
    <property type="entry name" value="BAF"/>
</dbReference>
<evidence type="ECO:0000313" key="6">
    <source>
        <dbReference type="EMBL" id="KAF0295586.1"/>
    </source>
</evidence>
<name>A0A6A4VLY5_AMPAM</name>
<sequence>MSSTTQKHRNFVAEPMGDKPVTALAGIAEVNGKKLVANGFDKAYIVLGQFLVLKKDKELFVEWLQDLIGCNVKQATDCWQCLDDWCAEFL</sequence>
<comment type="subcellular location">
    <subcellularLocation>
        <location evidence="1">Nucleus</location>
    </subcellularLocation>
</comment>
<dbReference type="EMBL" id="VIIS01002231">
    <property type="protein sequence ID" value="KAF0286731.1"/>
    <property type="molecule type" value="Genomic_DNA"/>
</dbReference>
<dbReference type="PANTHER" id="PTHR47507:SF6">
    <property type="entry name" value="BARRIER-TO-AUTOINTEGRATION FACTOR"/>
    <property type="match status" value="1"/>
</dbReference>
<dbReference type="Gene3D" id="1.10.150.40">
    <property type="entry name" value="Barrier-to-autointegration factor, BAF"/>
    <property type="match status" value="1"/>
</dbReference>
<evidence type="ECO:0000256" key="3">
    <source>
        <dbReference type="ARBA" id="ARBA00074730"/>
    </source>
</evidence>
<evidence type="ECO:0000313" key="5">
    <source>
        <dbReference type="EMBL" id="KAF0286731.1"/>
    </source>
</evidence>
<dbReference type="InterPro" id="IPR036617">
    <property type="entry name" value="BAF_sf"/>
</dbReference>
<dbReference type="FunFam" id="1.10.150.40:FF:000002">
    <property type="entry name" value="Barrier to autointegration factor 2"/>
    <property type="match status" value="1"/>
</dbReference>
<protein>
    <recommendedName>
        <fullName evidence="3">Barrier-to-autointegration factor-like protein</fullName>
    </recommendedName>
    <alternativeName>
        <fullName evidence="4">Barrier-to-autointegration factor 2</fullName>
    </alternativeName>
</protein>
<dbReference type="OrthoDB" id="5950777at2759"/>
<dbReference type="GO" id="GO:0051276">
    <property type="term" value="P:chromosome organization"/>
    <property type="evidence" value="ECO:0007669"/>
    <property type="project" value="TreeGrafter"/>
</dbReference>
<dbReference type="Pfam" id="PF02961">
    <property type="entry name" value="SAM_BAF"/>
    <property type="match status" value="1"/>
</dbReference>
<organism evidence="6 7">
    <name type="scientific">Amphibalanus amphitrite</name>
    <name type="common">Striped barnacle</name>
    <name type="synonym">Balanus amphitrite</name>
    <dbReference type="NCBI Taxonomy" id="1232801"/>
    <lineage>
        <taxon>Eukaryota</taxon>
        <taxon>Metazoa</taxon>
        <taxon>Ecdysozoa</taxon>
        <taxon>Arthropoda</taxon>
        <taxon>Crustacea</taxon>
        <taxon>Multicrustacea</taxon>
        <taxon>Cirripedia</taxon>
        <taxon>Thoracica</taxon>
        <taxon>Thoracicalcarea</taxon>
        <taxon>Balanomorpha</taxon>
        <taxon>Balanoidea</taxon>
        <taxon>Balanidae</taxon>
        <taxon>Amphibalaninae</taxon>
        <taxon>Amphibalanus</taxon>
    </lineage>
</organism>
<proteinExistence type="predicted"/>